<reference evidence="2" key="1">
    <citation type="journal article" date="2019" name="Int. J. Syst. Evol. Microbiol.">
        <title>The Global Catalogue of Microorganisms (GCM) 10K type strain sequencing project: providing services to taxonomists for standard genome sequencing and annotation.</title>
        <authorList>
            <consortium name="The Broad Institute Genomics Platform"/>
            <consortium name="The Broad Institute Genome Sequencing Center for Infectious Disease"/>
            <person name="Wu L."/>
            <person name="Ma J."/>
        </authorList>
    </citation>
    <scope>NUCLEOTIDE SEQUENCE [LARGE SCALE GENOMIC DNA]</scope>
    <source>
        <strain evidence="2">JCM 16981</strain>
    </source>
</reference>
<dbReference type="RefSeq" id="WP_344701903.1">
    <property type="nucleotide sequence ID" value="NZ_BAABCK010000018.1"/>
</dbReference>
<accession>A0ABP7EQJ2</accession>
<dbReference type="Proteomes" id="UP001500920">
    <property type="component" value="Unassembled WGS sequence"/>
</dbReference>
<name>A0ABP7EQJ2_9STAP</name>
<dbReference type="Pfam" id="PF18728">
    <property type="entry name" value="HEPN_AbiV"/>
    <property type="match status" value="1"/>
</dbReference>
<gene>
    <name evidence="1" type="ORF">GCM10022378_09370</name>
</gene>
<keyword evidence="2" id="KW-1185">Reference proteome</keyword>
<dbReference type="EMBL" id="BAABCK010000018">
    <property type="protein sequence ID" value="GAA3721397.1"/>
    <property type="molecule type" value="Genomic_DNA"/>
</dbReference>
<comment type="caution">
    <text evidence="1">The sequence shown here is derived from an EMBL/GenBank/DDBJ whole genome shotgun (WGS) entry which is preliminary data.</text>
</comment>
<evidence type="ECO:0000313" key="1">
    <source>
        <dbReference type="EMBL" id="GAA3721397.1"/>
    </source>
</evidence>
<dbReference type="NCBIfam" id="TIGR04498">
    <property type="entry name" value="AbiV_defense"/>
    <property type="match status" value="1"/>
</dbReference>
<evidence type="ECO:0008006" key="3">
    <source>
        <dbReference type="Google" id="ProtNLM"/>
    </source>
</evidence>
<sequence length="195" mass="22707">MDKDKSLKEFERSLSKASNFKIESVEDFNECVDHVIRLVKDSFMLFQMKSFSTSLFLSIAIIEEVGKIHVGLFNTRQAEVKRDPLRDHKRKQIMGSNYTISMGDRLVNAIGMERLEEIYSMSYSGQLKDLREKSIYCDYEGDGLIIPHEYINEQFSKDILLFAIESFDDNLVGYTRHSMERSKITDKIFENLSTD</sequence>
<protein>
    <recommendedName>
        <fullName evidence="3">AbiV family abortive infection protein</fullName>
    </recommendedName>
</protein>
<organism evidence="1 2">
    <name type="scientific">Salinicoccus jeotgali</name>
    <dbReference type="NCBI Taxonomy" id="381634"/>
    <lineage>
        <taxon>Bacteria</taxon>
        <taxon>Bacillati</taxon>
        <taxon>Bacillota</taxon>
        <taxon>Bacilli</taxon>
        <taxon>Bacillales</taxon>
        <taxon>Staphylococcaceae</taxon>
        <taxon>Salinicoccus</taxon>
    </lineage>
</organism>
<dbReference type="InterPro" id="IPR030987">
    <property type="entry name" value="AbiV"/>
</dbReference>
<evidence type="ECO:0000313" key="2">
    <source>
        <dbReference type="Proteomes" id="UP001500920"/>
    </source>
</evidence>
<proteinExistence type="predicted"/>